<reference evidence="1" key="2">
    <citation type="submission" date="2018-05" db="EMBL/GenBank/DDBJ databases">
        <title>OpunRS2 (Oryza punctata Reference Sequence Version 2).</title>
        <authorList>
            <person name="Zhang J."/>
            <person name="Kudrna D."/>
            <person name="Lee S."/>
            <person name="Talag J."/>
            <person name="Welchert J."/>
            <person name="Wing R.A."/>
        </authorList>
    </citation>
    <scope>NUCLEOTIDE SEQUENCE [LARGE SCALE GENOMIC DNA]</scope>
</reference>
<reference evidence="1" key="1">
    <citation type="submission" date="2015-04" db="UniProtKB">
        <authorList>
            <consortium name="EnsemblPlants"/>
        </authorList>
    </citation>
    <scope>IDENTIFICATION</scope>
</reference>
<evidence type="ECO:0000313" key="2">
    <source>
        <dbReference type="Proteomes" id="UP000026962"/>
    </source>
</evidence>
<protein>
    <submittedName>
        <fullName evidence="1">Uncharacterized protein</fullName>
    </submittedName>
</protein>
<dbReference type="AlphaFoldDB" id="A0A0E0MBQ0"/>
<proteinExistence type="predicted"/>
<accession>A0A0E0MBQ0</accession>
<name>A0A0E0MBQ0_ORYPU</name>
<evidence type="ECO:0000313" key="1">
    <source>
        <dbReference type="EnsemblPlants" id="OPUNC11G00840.1"/>
    </source>
</evidence>
<dbReference type="HOGENOM" id="CLU_1930925_0_0_1"/>
<dbReference type="PROSITE" id="PS51257">
    <property type="entry name" value="PROKAR_LIPOPROTEIN"/>
    <property type="match status" value="1"/>
</dbReference>
<dbReference type="Proteomes" id="UP000026962">
    <property type="component" value="Chromosome 11"/>
</dbReference>
<sequence length="131" mass="13757">MPATRSGLSPLMALVSCFRHAQVVCRSAVVAAAELRLLTPLQQPPVGADTLPVAYMMHGASMLTTSPHVTALTRTAGATTSSATTITAATLLFAARAIGHKKTNMLQSTVATDLHSQMLDIIPSLRFCVNI</sequence>
<dbReference type="Gramene" id="OPUNC11G00840.1">
    <property type="protein sequence ID" value="OPUNC11G00840.1"/>
    <property type="gene ID" value="OPUNC11G00840"/>
</dbReference>
<organism evidence="1">
    <name type="scientific">Oryza punctata</name>
    <name type="common">Red rice</name>
    <dbReference type="NCBI Taxonomy" id="4537"/>
    <lineage>
        <taxon>Eukaryota</taxon>
        <taxon>Viridiplantae</taxon>
        <taxon>Streptophyta</taxon>
        <taxon>Embryophyta</taxon>
        <taxon>Tracheophyta</taxon>
        <taxon>Spermatophyta</taxon>
        <taxon>Magnoliopsida</taxon>
        <taxon>Liliopsida</taxon>
        <taxon>Poales</taxon>
        <taxon>Poaceae</taxon>
        <taxon>BOP clade</taxon>
        <taxon>Oryzoideae</taxon>
        <taxon>Oryzeae</taxon>
        <taxon>Oryzinae</taxon>
        <taxon>Oryza</taxon>
    </lineage>
</organism>
<dbReference type="EnsemblPlants" id="OPUNC11G00840.1">
    <property type="protein sequence ID" value="OPUNC11G00840.1"/>
    <property type="gene ID" value="OPUNC11G00840"/>
</dbReference>
<keyword evidence="2" id="KW-1185">Reference proteome</keyword>